<proteinExistence type="inferred from homology"/>
<dbReference type="EMBL" id="JAOQAV010000039">
    <property type="protein sequence ID" value="KAJ4181593.1"/>
    <property type="molecule type" value="Genomic_DNA"/>
</dbReference>
<dbReference type="InterPro" id="IPR011650">
    <property type="entry name" value="Peptidase_M20_dimer"/>
</dbReference>
<dbReference type="InterPro" id="IPR047177">
    <property type="entry name" value="Pept_M20A"/>
</dbReference>
<feature type="active site" description="Proton acceptor" evidence="6">
    <location>
        <position position="234"/>
    </location>
</feature>
<keyword evidence="5 7" id="KW-0862">Zinc</keyword>
<keyword evidence="2" id="KW-0645">Protease</keyword>
<feature type="binding site" evidence="7">
    <location>
        <position position="163"/>
    </location>
    <ligand>
        <name>Zn(2+)</name>
        <dbReference type="ChEBI" id="CHEBI:29105"/>
        <label>2</label>
    </ligand>
</feature>
<evidence type="ECO:0000256" key="7">
    <source>
        <dbReference type="PIRSR" id="PIRSR037217-2"/>
    </source>
</evidence>
<reference evidence="10" key="1">
    <citation type="submission" date="2022-09" db="EMBL/GenBank/DDBJ databases">
        <title>Fusarium specimens isolated from Avocado Roots.</title>
        <authorList>
            <person name="Stajich J."/>
            <person name="Roper C."/>
            <person name="Heimlech-Rivalta G."/>
        </authorList>
    </citation>
    <scope>NUCLEOTIDE SEQUENCE</scope>
    <source>
        <strain evidence="10">A02</strain>
    </source>
</reference>
<evidence type="ECO:0000256" key="1">
    <source>
        <dbReference type="ARBA" id="ARBA00006247"/>
    </source>
</evidence>
<evidence type="ECO:0000256" key="6">
    <source>
        <dbReference type="PIRSR" id="PIRSR037217-1"/>
    </source>
</evidence>
<feature type="chain" id="PRO_5040924979" description="Peptidase M20 dimerisation domain-containing protein" evidence="8">
    <location>
        <begin position="20"/>
        <end position="600"/>
    </location>
</feature>
<dbReference type="GO" id="GO:0051603">
    <property type="term" value="P:proteolysis involved in protein catabolic process"/>
    <property type="evidence" value="ECO:0007669"/>
    <property type="project" value="TreeGrafter"/>
</dbReference>
<gene>
    <name evidence="10" type="ORF">NW755_010862</name>
</gene>
<dbReference type="PROSITE" id="PS00758">
    <property type="entry name" value="ARGE_DAPE_CPG2_1"/>
    <property type="match status" value="1"/>
</dbReference>
<dbReference type="AlphaFoldDB" id="A0A9W8R0L6"/>
<keyword evidence="4" id="KW-0378">Hydrolase</keyword>
<dbReference type="SUPFAM" id="SSF53187">
    <property type="entry name" value="Zn-dependent exopeptidases"/>
    <property type="match status" value="1"/>
</dbReference>
<evidence type="ECO:0000259" key="9">
    <source>
        <dbReference type="Pfam" id="PF07687"/>
    </source>
</evidence>
<organism evidence="10 11">
    <name type="scientific">Fusarium falciforme</name>
    <dbReference type="NCBI Taxonomy" id="195108"/>
    <lineage>
        <taxon>Eukaryota</taxon>
        <taxon>Fungi</taxon>
        <taxon>Dikarya</taxon>
        <taxon>Ascomycota</taxon>
        <taxon>Pezizomycotina</taxon>
        <taxon>Sordariomycetes</taxon>
        <taxon>Hypocreomycetidae</taxon>
        <taxon>Hypocreales</taxon>
        <taxon>Nectriaceae</taxon>
        <taxon>Fusarium</taxon>
        <taxon>Fusarium solani species complex</taxon>
    </lineage>
</organism>
<evidence type="ECO:0000256" key="3">
    <source>
        <dbReference type="ARBA" id="ARBA00022723"/>
    </source>
</evidence>
<keyword evidence="8" id="KW-0732">Signal</keyword>
<dbReference type="Proteomes" id="UP001152087">
    <property type="component" value="Unassembled WGS sequence"/>
</dbReference>
<feature type="binding site" evidence="7">
    <location>
        <position position="235"/>
    </location>
    <ligand>
        <name>Zn(2+)</name>
        <dbReference type="ChEBI" id="CHEBI:29105"/>
        <label>1</label>
    </ligand>
</feature>
<evidence type="ECO:0000313" key="11">
    <source>
        <dbReference type="Proteomes" id="UP001152087"/>
    </source>
</evidence>
<dbReference type="Gene3D" id="3.30.70.360">
    <property type="match status" value="1"/>
</dbReference>
<feature type="signal peptide" evidence="8">
    <location>
        <begin position="1"/>
        <end position="19"/>
    </location>
</feature>
<feature type="binding site" evidence="7">
    <location>
        <position position="263"/>
    </location>
    <ligand>
        <name>Zn(2+)</name>
        <dbReference type="ChEBI" id="CHEBI:29105"/>
        <label>2</label>
    </ligand>
</feature>
<feature type="binding site" evidence="7">
    <location>
        <position position="552"/>
    </location>
    <ligand>
        <name>Zn(2+)</name>
        <dbReference type="ChEBI" id="CHEBI:29105"/>
        <label>1</label>
    </ligand>
</feature>
<name>A0A9W8R0L6_9HYPO</name>
<dbReference type="InterPro" id="IPR002933">
    <property type="entry name" value="Peptidase_M20"/>
</dbReference>
<dbReference type="PIRSF" id="PIRSF037217">
    <property type="entry name" value="Carboxypeptidase_S"/>
    <property type="match status" value="1"/>
</dbReference>
<sequence length="600" mass="66918">MRPSAWSLAVLAAASDVSSLAFTNEKQYRLGPNAKAQLEKKPGTTHETKPDVSWLSCELSRPMDPSEDGLVSSDDLFSGGDAIETLAKRHQPFVQIPSVCYDDLGDVDEDERWKPFREIPDLMKETYPTVHKYAAVETINQLGLVYTVKGSDDSLAPILLTAHQDVVPVEEETLDRWEYPPFGGYYNKSTGYLYGRGSSDKSAITAMMSAMEALLSQQDYQPTRTVVFAFGFDEECSGRRGAGEISKHLQERYGEDGIAVIIDEGGAGLEKVGDTLYALPAVYEKGYLDVWFDLSVVGGHSATPTPNTAIGMMADVVIALEDNPFSPQILENGPVHEGLVCFTRYTPRALPALTQMIRWGDLRGAAQLWAKVSPEKQYSIQTSQAVGSFCGGNKITSLPEFVSMGVNHRFAPQDSVGGIQHRIAKLAYGVARKYNLQVEAFKGDRDYMQYLEAHDISPESETPRPFWEPEYSGKLILEAREKHYPTPVSPTKGHVWDIFTGTIRHSLAQQDTNVVPAPGAMTGNTDTRHYLDLTRNIYRWSPGSLKSFGNIHGINEKLLMSEHVNMAKFYYDFIRNFDQANAYDQEMKEMKKAKQMRKDL</sequence>
<evidence type="ECO:0000313" key="10">
    <source>
        <dbReference type="EMBL" id="KAJ4181593.1"/>
    </source>
</evidence>
<protein>
    <recommendedName>
        <fullName evidence="9">Peptidase M20 dimerisation domain-containing protein</fullName>
    </recommendedName>
</protein>
<feature type="active site" evidence="6">
    <location>
        <position position="165"/>
    </location>
</feature>
<dbReference type="GO" id="GO:0004181">
    <property type="term" value="F:metallocarboxypeptidase activity"/>
    <property type="evidence" value="ECO:0007669"/>
    <property type="project" value="InterPro"/>
</dbReference>
<evidence type="ECO:0000256" key="2">
    <source>
        <dbReference type="ARBA" id="ARBA00022670"/>
    </source>
</evidence>
<dbReference type="CDD" id="cd05674">
    <property type="entry name" value="M20_yscS"/>
    <property type="match status" value="1"/>
</dbReference>
<dbReference type="Gene3D" id="1.10.150.900">
    <property type="match status" value="1"/>
</dbReference>
<keyword evidence="11" id="KW-1185">Reference proteome</keyword>
<accession>A0A9W8R0L6</accession>
<dbReference type="SUPFAM" id="SSF55031">
    <property type="entry name" value="Bacterial exopeptidase dimerisation domain"/>
    <property type="match status" value="1"/>
</dbReference>
<dbReference type="GO" id="GO:0000328">
    <property type="term" value="C:fungal-type vacuole lumen"/>
    <property type="evidence" value="ECO:0007669"/>
    <property type="project" value="TreeGrafter"/>
</dbReference>
<feature type="binding site" evidence="7">
    <location>
        <position position="200"/>
    </location>
    <ligand>
        <name>Zn(2+)</name>
        <dbReference type="ChEBI" id="CHEBI:29105"/>
        <label>2</label>
    </ligand>
</feature>
<dbReference type="InterPro" id="IPR036264">
    <property type="entry name" value="Bact_exopeptidase_dim_dom"/>
</dbReference>
<feature type="binding site" evidence="7">
    <location>
        <position position="200"/>
    </location>
    <ligand>
        <name>Zn(2+)</name>
        <dbReference type="ChEBI" id="CHEBI:29105"/>
        <label>1</label>
    </ligand>
</feature>
<evidence type="ECO:0000256" key="5">
    <source>
        <dbReference type="ARBA" id="ARBA00022833"/>
    </source>
</evidence>
<dbReference type="GO" id="GO:0046872">
    <property type="term" value="F:metal ion binding"/>
    <property type="evidence" value="ECO:0007669"/>
    <property type="project" value="UniProtKB-KW"/>
</dbReference>
<comment type="similarity">
    <text evidence="1">Belongs to the peptidase M20A family.</text>
</comment>
<keyword evidence="3 7" id="KW-0479">Metal-binding</keyword>
<comment type="caution">
    <text evidence="10">The sequence shown here is derived from an EMBL/GenBank/DDBJ whole genome shotgun (WGS) entry which is preliminary data.</text>
</comment>
<dbReference type="Pfam" id="PF01546">
    <property type="entry name" value="Peptidase_M20"/>
    <property type="match status" value="1"/>
</dbReference>
<dbReference type="InterPro" id="IPR017141">
    <property type="entry name" value="Pept_M20_carboxypep"/>
</dbReference>
<dbReference type="PANTHER" id="PTHR45962:SF1">
    <property type="entry name" value="N-FATTY-ACYL-AMINO ACID SYNTHASE_HYDROLASE PM20D1"/>
    <property type="match status" value="1"/>
</dbReference>
<dbReference type="Pfam" id="PF07687">
    <property type="entry name" value="M20_dimer"/>
    <property type="match status" value="1"/>
</dbReference>
<dbReference type="InterPro" id="IPR001261">
    <property type="entry name" value="ArgE/DapE_CS"/>
</dbReference>
<evidence type="ECO:0000256" key="4">
    <source>
        <dbReference type="ARBA" id="ARBA00022801"/>
    </source>
</evidence>
<evidence type="ECO:0000256" key="8">
    <source>
        <dbReference type="SAM" id="SignalP"/>
    </source>
</evidence>
<dbReference type="Gene3D" id="3.40.630.10">
    <property type="entry name" value="Zn peptidases"/>
    <property type="match status" value="1"/>
</dbReference>
<feature type="domain" description="Peptidase M20 dimerisation" evidence="9">
    <location>
        <begin position="284"/>
        <end position="433"/>
    </location>
</feature>
<dbReference type="PANTHER" id="PTHR45962">
    <property type="entry name" value="N-FATTY-ACYL-AMINO ACID SYNTHASE/HYDROLASE PM20D1"/>
    <property type="match status" value="1"/>
</dbReference>